<accession>A0A853F1C4</accession>
<dbReference type="Proteomes" id="UP000568751">
    <property type="component" value="Unassembled WGS sequence"/>
</dbReference>
<name>A0A853F1C4_9GAMM</name>
<evidence type="ECO:0000313" key="1">
    <source>
        <dbReference type="EMBL" id="NYT27308.1"/>
    </source>
</evidence>
<organism evidence="1 2">
    <name type="scientific">Candidatus Thiodubiliella endoseptemdiera</name>
    <dbReference type="NCBI Taxonomy" id="2738886"/>
    <lineage>
        <taxon>Bacteria</taxon>
        <taxon>Pseudomonadati</taxon>
        <taxon>Pseudomonadota</taxon>
        <taxon>Gammaproteobacteria</taxon>
        <taxon>Candidatus Pseudothioglobaceae</taxon>
        <taxon>Candidatus Thiodubiliella</taxon>
    </lineage>
</organism>
<dbReference type="InterPro" id="IPR027417">
    <property type="entry name" value="P-loop_NTPase"/>
</dbReference>
<protein>
    <recommendedName>
        <fullName evidence="3">AAA domain-containing protein</fullName>
    </recommendedName>
</protein>
<sequence>MKLEFRQEYLSITTFNPVELESLTVLTGVNGSGKSQLLDAIANKSVAITECDSLNIVHFNYETFKLENESSFNAQSISTEKENAWSYFTENIKPSLTSWKTNLR</sequence>
<dbReference type="Gene3D" id="3.40.50.300">
    <property type="entry name" value="P-loop containing nucleotide triphosphate hydrolases"/>
    <property type="match status" value="1"/>
</dbReference>
<evidence type="ECO:0000313" key="2">
    <source>
        <dbReference type="Proteomes" id="UP000568751"/>
    </source>
</evidence>
<dbReference type="SUPFAM" id="SSF52540">
    <property type="entry name" value="P-loop containing nucleoside triphosphate hydrolases"/>
    <property type="match status" value="1"/>
</dbReference>
<dbReference type="AlphaFoldDB" id="A0A853F1C4"/>
<gene>
    <name evidence="1" type="ORF">H0A76_05090</name>
</gene>
<proteinExistence type="predicted"/>
<comment type="caution">
    <text evidence="1">The sequence shown here is derived from an EMBL/GenBank/DDBJ whole genome shotgun (WGS) entry which is preliminary data.</text>
</comment>
<evidence type="ECO:0008006" key="3">
    <source>
        <dbReference type="Google" id="ProtNLM"/>
    </source>
</evidence>
<dbReference type="EMBL" id="JACCHT010000001">
    <property type="protein sequence ID" value="NYT27308.1"/>
    <property type="molecule type" value="Genomic_DNA"/>
</dbReference>
<reference evidence="1 2" key="1">
    <citation type="submission" date="2020-05" db="EMBL/GenBank/DDBJ databases">
        <title>Horizontal transmission and recombination maintain forever young bacterial symbiont genomes.</title>
        <authorList>
            <person name="Russell S.L."/>
            <person name="Pepper-Tunick E."/>
            <person name="Svedberg J."/>
            <person name="Byrne A."/>
            <person name="Ruelas Castillo J."/>
            <person name="Vollmers C."/>
            <person name="Beinart R.A."/>
            <person name="Corbett-Detig R."/>
        </authorList>
    </citation>
    <scope>NUCLEOTIDE SEQUENCE [LARGE SCALE GENOMIC DNA]</scope>
    <source>
        <strain evidence="1">455</strain>
    </source>
</reference>